<dbReference type="InterPro" id="IPR000212">
    <property type="entry name" value="DNA_helicase_UvrD/REP"/>
</dbReference>
<organism evidence="8 9">
    <name type="scientific">Deinococcus psychrotolerans</name>
    <dbReference type="NCBI Taxonomy" id="2489213"/>
    <lineage>
        <taxon>Bacteria</taxon>
        <taxon>Thermotogati</taxon>
        <taxon>Deinococcota</taxon>
        <taxon>Deinococci</taxon>
        <taxon>Deinococcales</taxon>
        <taxon>Deinococcaceae</taxon>
        <taxon>Deinococcus</taxon>
    </lineage>
</organism>
<dbReference type="Gene3D" id="3.40.50.300">
    <property type="entry name" value="P-loop containing nucleotide triphosphate hydrolases"/>
    <property type="match status" value="3"/>
</dbReference>
<dbReference type="GO" id="GO:0043138">
    <property type="term" value="F:3'-5' DNA helicase activity"/>
    <property type="evidence" value="ECO:0007669"/>
    <property type="project" value="TreeGrafter"/>
</dbReference>
<dbReference type="KEGG" id="dph:EHF33_20190"/>
<proteinExistence type="predicted"/>
<dbReference type="GO" id="GO:0000725">
    <property type="term" value="P:recombinational repair"/>
    <property type="evidence" value="ECO:0007669"/>
    <property type="project" value="TreeGrafter"/>
</dbReference>
<evidence type="ECO:0000256" key="4">
    <source>
        <dbReference type="ARBA" id="ARBA00022840"/>
    </source>
</evidence>
<keyword evidence="1 5" id="KW-0547">Nucleotide-binding</keyword>
<dbReference type="InterPro" id="IPR014016">
    <property type="entry name" value="UvrD-like_ATP-bd"/>
</dbReference>
<evidence type="ECO:0000256" key="5">
    <source>
        <dbReference type="PROSITE-ProRule" id="PRU00560"/>
    </source>
</evidence>
<dbReference type="Pfam" id="PF13538">
    <property type="entry name" value="UvrD_C_2"/>
    <property type="match status" value="1"/>
</dbReference>
<dbReference type="GO" id="GO:0016787">
    <property type="term" value="F:hydrolase activity"/>
    <property type="evidence" value="ECO:0007669"/>
    <property type="project" value="UniProtKB-UniRule"/>
</dbReference>
<dbReference type="AlphaFoldDB" id="A0A3G8YJ10"/>
<feature type="binding site" evidence="5">
    <location>
        <begin position="209"/>
        <end position="216"/>
    </location>
    <ligand>
        <name>ATP</name>
        <dbReference type="ChEBI" id="CHEBI:30616"/>
    </ligand>
</feature>
<dbReference type="SUPFAM" id="SSF52540">
    <property type="entry name" value="P-loop containing nucleoside triphosphate hydrolases"/>
    <property type="match status" value="1"/>
</dbReference>
<feature type="region of interest" description="Disordered" evidence="6">
    <location>
        <begin position="353"/>
        <end position="376"/>
    </location>
</feature>
<geneLocation type="plasmid" evidence="8 9">
    <name>unnamed3</name>
</geneLocation>
<name>A0A3G8YJ10_9DEIO</name>
<keyword evidence="8" id="KW-0614">Plasmid</keyword>
<dbReference type="GO" id="GO:0003677">
    <property type="term" value="F:DNA binding"/>
    <property type="evidence" value="ECO:0007669"/>
    <property type="project" value="InterPro"/>
</dbReference>
<evidence type="ECO:0000256" key="3">
    <source>
        <dbReference type="ARBA" id="ARBA00022806"/>
    </source>
</evidence>
<evidence type="ECO:0000256" key="2">
    <source>
        <dbReference type="ARBA" id="ARBA00022801"/>
    </source>
</evidence>
<dbReference type="OrthoDB" id="9787585at2"/>
<dbReference type="PANTHER" id="PTHR11070">
    <property type="entry name" value="UVRD / RECB / PCRA DNA HELICASE FAMILY MEMBER"/>
    <property type="match status" value="1"/>
</dbReference>
<evidence type="ECO:0000313" key="9">
    <source>
        <dbReference type="Proteomes" id="UP000276417"/>
    </source>
</evidence>
<protein>
    <submittedName>
        <fullName evidence="8">DNA helicase UvrD</fullName>
    </submittedName>
</protein>
<gene>
    <name evidence="8" type="ORF">EHF33_20190</name>
</gene>
<dbReference type="Proteomes" id="UP000276417">
    <property type="component" value="Plasmid unnamed3"/>
</dbReference>
<evidence type="ECO:0000256" key="1">
    <source>
        <dbReference type="ARBA" id="ARBA00022741"/>
    </source>
</evidence>
<dbReference type="GO" id="GO:0005524">
    <property type="term" value="F:ATP binding"/>
    <property type="evidence" value="ECO:0007669"/>
    <property type="project" value="UniProtKB-UniRule"/>
</dbReference>
<dbReference type="InterPro" id="IPR027785">
    <property type="entry name" value="UvrD-like_helicase_C"/>
</dbReference>
<keyword evidence="4 5" id="KW-0067">ATP-binding</keyword>
<dbReference type="EMBL" id="CP034187">
    <property type="protein sequence ID" value="AZI45232.1"/>
    <property type="molecule type" value="Genomic_DNA"/>
</dbReference>
<dbReference type="PROSITE" id="PS51198">
    <property type="entry name" value="UVRD_HELICASE_ATP_BIND"/>
    <property type="match status" value="1"/>
</dbReference>
<dbReference type="GO" id="GO:0005829">
    <property type="term" value="C:cytosol"/>
    <property type="evidence" value="ECO:0007669"/>
    <property type="project" value="TreeGrafter"/>
</dbReference>
<dbReference type="Pfam" id="PF00580">
    <property type="entry name" value="UvrD-helicase"/>
    <property type="match status" value="1"/>
</dbReference>
<keyword evidence="3 5" id="KW-0347">Helicase</keyword>
<dbReference type="PANTHER" id="PTHR11070:SF17">
    <property type="entry name" value="DNA HELICASE IV"/>
    <property type="match status" value="1"/>
</dbReference>
<sequence length="930" mass="104350">MTEAHPEQGYEKEVLGRTLEEIDQAFQKQQTSYFEGGANKYTNRMLNQGLRLDTLEKLSDHGHEPYFARLDFTGERGEQKVYFGYAHLGQLAAGQILDWRCDLYSLFVGPSAAEQQYRVQQTGRLHAAKLLLKRRLEIKDQQLRGISDAVDYRQSIQGAAVATPPTDDFLIRQLYSRGDPRLQDIVATIQAEQDAIIRTPLGRSLLLHGVAGSGKTSVAYHRLAYLMFTDHTYNLQPEQILVIGPNRTFLGYVRDLLPSLGVNGIAQRTFSDWLWERVRKNNRTLPDSVKFTDPVAQALADPERTPAERDRLWRSARLRGSLRFKQLIERHLTHLSSHPPLPVKPLKLSFLDQDKGMSSGEPRRPRSRAAKNTLLEPAAQTEPVLLETTGPESPFAYELTPETLQQLWMATDHSATLAARRSLLIRAATQHLAHAFAKVSPAPDNRTKQETAQLKTLQATVSRYITQAWPVPDLLELFEQMFRSEHLEAAASELFSPGEQRMLQATRPMRQLTRQGDLKDQPSEIDMSDLAGLFVMNNLLYGNQGASYRHLVVDEAQDFSPFQMALILEACPSRSVTIVGDTAQSIFAYRGIEHWDELSELLPADAVSQHLILQNYRSTREIVHLGNAVQRSLNGPDALQSTAFQREGPSPVLTVLPDLAQHQTKLISDLRHLLDAGHASIAVITADQAGAQAMGELLSGNDLPSQVLTEDSELTPKDLHGLVVLPVSLAKGLEFAAVVIADASEKTYPSSSRYAGNLLYVALSRALHELRVYAVERFSGWLDLAHDTAVVDHSQLKRAPVNWATTTLLAHVRQIRRERRAWPDIQREIAPRVTALLRGGQIEELLDVYAVLGQISEHSTNDLLTRLAAVNAERFMIRVLMAGVPEMLREQFEIALDNLDREQPEQARLYRAQLDAVLEEDCFPEQFGDD</sequence>
<evidence type="ECO:0000313" key="8">
    <source>
        <dbReference type="EMBL" id="AZI45232.1"/>
    </source>
</evidence>
<feature type="domain" description="UvrD-like helicase ATP-binding" evidence="7">
    <location>
        <begin position="188"/>
        <end position="619"/>
    </location>
</feature>
<dbReference type="InterPro" id="IPR027417">
    <property type="entry name" value="P-loop_NTPase"/>
</dbReference>
<evidence type="ECO:0000259" key="7">
    <source>
        <dbReference type="PROSITE" id="PS51198"/>
    </source>
</evidence>
<keyword evidence="2 5" id="KW-0378">Hydrolase</keyword>
<keyword evidence="9" id="KW-1185">Reference proteome</keyword>
<accession>A0A3G8YJ10</accession>
<reference evidence="8 9" key="1">
    <citation type="submission" date="2018-11" db="EMBL/GenBank/DDBJ databases">
        <title>Deinococcus shelandsis sp. nov., isolated from South Shetland Islands soil of Antarctica.</title>
        <authorList>
            <person name="Tian J."/>
        </authorList>
    </citation>
    <scope>NUCLEOTIDE SEQUENCE [LARGE SCALE GENOMIC DNA]</scope>
    <source>
        <strain evidence="8 9">S14-83T</strain>
        <plasmid evidence="8 9">unnamed3</plasmid>
    </source>
</reference>
<dbReference type="RefSeq" id="WP_124875636.1">
    <property type="nucleotide sequence ID" value="NZ_CP034187.1"/>
</dbReference>
<evidence type="ECO:0000256" key="6">
    <source>
        <dbReference type="SAM" id="MobiDB-lite"/>
    </source>
</evidence>